<name>A0A8J5QDU5_9ASCO</name>
<dbReference type="EMBL" id="JAGSYN010000276">
    <property type="protein sequence ID" value="KAG7660609.1"/>
    <property type="molecule type" value="Genomic_DNA"/>
</dbReference>
<gene>
    <name evidence="6" type="ORF">J8A68_005875</name>
</gene>
<feature type="domain" description="LicD/FKTN/FKRP nucleotidyltransferase" evidence="5">
    <location>
        <begin position="334"/>
        <end position="537"/>
    </location>
</feature>
<dbReference type="PANTHER" id="PTHR15407">
    <property type="entry name" value="FUKUTIN-RELATED"/>
    <property type="match status" value="1"/>
</dbReference>
<dbReference type="InterPro" id="IPR007074">
    <property type="entry name" value="LicD/FKTN/FKRP_NTP_transf"/>
</dbReference>
<protein>
    <recommendedName>
        <fullName evidence="5">LicD/FKTN/FKRP nucleotidyltransferase domain-containing protein</fullName>
    </recommendedName>
</protein>
<accession>A0A8J5QDU5</accession>
<evidence type="ECO:0000256" key="3">
    <source>
        <dbReference type="ARBA" id="ARBA00022989"/>
    </source>
</evidence>
<dbReference type="AlphaFoldDB" id="A0A8J5QDU5"/>
<sequence length="629" mass="72350">MGEHQQSPRDKIRSTIRKQFLQYKIQHNHEISFIDIHQLNNSIKQQLQRSSIPTNIKSKYGYYHNDKDIFDPRLYPALSLNSLIQSTNINNNIDPTFSIPFSWDVVIARPSIDNLDSFTCLELTKYANLNSLLSQCHDVLGRSRTRFRIDGPIDETMSEQARVVVGYNYLMNSAPIPKQIMYLGAGGTHGVDSLMVPTSNSCSNSGSISALIERSAGMKDSISLIEVITSLRNTWNKHANSLAFISSNIPQSTITIIHLPNSKPTLSKSDFINTHLNTTHAEFKYFHESHVNHSSKGSHYDWRFFKQITYSPYERKAILHSLTRAWLHFAQGIGIRTWLAHGTLLGWYWNGINLPWDDDLDVQLPMGDMELLVKYNSTFVYDLGVDEGLNTGSGGYYLDVNPTFMNQGDDKGNNTIDARFIDVNSGMYVDITALGYSDASILNSTIEKQFGNKAKEFNQVIDNDFLEKRDSMTVDQEVLMNSLESKKVELLNSKNLFNCRDDHFYILEDLHPLRQTLFEGVRAWVPANYKRVLRREYPLGLRAKKYKDYLYRPVLRLWIHKDICKGDGIGNECLDEDTLLEFKYTGKMTQLHKNEMLRRDTVSYSLDDELESFVIYPWILHRARTIQES</sequence>
<keyword evidence="7" id="KW-1185">Reference proteome</keyword>
<evidence type="ECO:0000313" key="6">
    <source>
        <dbReference type="EMBL" id="KAG7660609.1"/>
    </source>
</evidence>
<comment type="subcellular location">
    <subcellularLocation>
        <location evidence="1">Membrane</location>
        <topology evidence="1">Single-pass membrane protein</topology>
    </subcellularLocation>
</comment>
<keyword evidence="3" id="KW-1133">Transmembrane helix</keyword>
<comment type="caution">
    <text evidence="6">The sequence shown here is derived from an EMBL/GenBank/DDBJ whole genome shotgun (WGS) entry which is preliminary data.</text>
</comment>
<proteinExistence type="predicted"/>
<dbReference type="Proteomes" id="UP000694255">
    <property type="component" value="Unassembled WGS sequence"/>
</dbReference>
<dbReference type="GO" id="GO:0009100">
    <property type="term" value="P:glycoprotein metabolic process"/>
    <property type="evidence" value="ECO:0007669"/>
    <property type="project" value="UniProtKB-ARBA"/>
</dbReference>
<dbReference type="RefSeq" id="XP_049260842.1">
    <property type="nucleotide sequence ID" value="XM_049409988.1"/>
</dbReference>
<keyword evidence="4" id="KW-0472">Membrane</keyword>
<evidence type="ECO:0000256" key="4">
    <source>
        <dbReference type="ARBA" id="ARBA00023136"/>
    </source>
</evidence>
<dbReference type="InterPro" id="IPR009644">
    <property type="entry name" value="FKTN/MNN4/W02B3.4-1"/>
</dbReference>
<dbReference type="GeneID" id="73472675"/>
<organism evidence="6 7">
    <name type="scientific">[Candida] subhashii</name>
    <dbReference type="NCBI Taxonomy" id="561895"/>
    <lineage>
        <taxon>Eukaryota</taxon>
        <taxon>Fungi</taxon>
        <taxon>Dikarya</taxon>
        <taxon>Ascomycota</taxon>
        <taxon>Saccharomycotina</taxon>
        <taxon>Pichiomycetes</taxon>
        <taxon>Debaryomycetaceae</taxon>
        <taxon>Spathaspora</taxon>
    </lineage>
</organism>
<dbReference type="OrthoDB" id="444255at2759"/>
<evidence type="ECO:0000259" key="5">
    <source>
        <dbReference type="Pfam" id="PF04991"/>
    </source>
</evidence>
<reference evidence="6 7" key="1">
    <citation type="journal article" date="2021" name="DNA Res.">
        <title>Genome analysis of Candida subhashii reveals its hybrid nature and dual mitochondrial genome conformations.</title>
        <authorList>
            <person name="Mixao V."/>
            <person name="Hegedusova E."/>
            <person name="Saus E."/>
            <person name="Pryszcz L.P."/>
            <person name="Cillingova A."/>
            <person name="Nosek J."/>
            <person name="Gabaldon T."/>
        </authorList>
    </citation>
    <scope>NUCLEOTIDE SEQUENCE [LARGE SCALE GENOMIC DNA]</scope>
    <source>
        <strain evidence="6 7">CBS 10753</strain>
    </source>
</reference>
<dbReference type="PANTHER" id="PTHR15407:SF28">
    <property type="entry name" value="RIBITOL-5-PHOSPHATE TRANSFERASE FKTN"/>
    <property type="match status" value="1"/>
</dbReference>
<dbReference type="GO" id="GO:0016020">
    <property type="term" value="C:membrane"/>
    <property type="evidence" value="ECO:0007669"/>
    <property type="project" value="UniProtKB-SubCell"/>
</dbReference>
<evidence type="ECO:0000313" key="7">
    <source>
        <dbReference type="Proteomes" id="UP000694255"/>
    </source>
</evidence>
<evidence type="ECO:0000256" key="2">
    <source>
        <dbReference type="ARBA" id="ARBA00022692"/>
    </source>
</evidence>
<keyword evidence="2" id="KW-0812">Transmembrane</keyword>
<dbReference type="Pfam" id="PF04991">
    <property type="entry name" value="LicD"/>
    <property type="match status" value="1"/>
</dbReference>
<evidence type="ECO:0000256" key="1">
    <source>
        <dbReference type="ARBA" id="ARBA00004167"/>
    </source>
</evidence>